<keyword evidence="2 5" id="KW-0489">Methyltransferase</keyword>
<reference evidence="7 8" key="1">
    <citation type="journal article" date="2007" name="Proc. Natl. Acad. Sci. U.S.A.">
        <title>Characterization of a marine gammaproteobacterium capable of aerobic anoxygenic photosynthesis.</title>
        <authorList>
            <person name="Fuchs B.M."/>
            <person name="Spring S."/>
            <person name="Teeling H."/>
            <person name="Quast C."/>
            <person name="Wulf J."/>
            <person name="Schattenhofer M."/>
            <person name="Yan S."/>
            <person name="Ferriera S."/>
            <person name="Johnson J."/>
            <person name="Glockner F.O."/>
            <person name="Amann R."/>
        </authorList>
    </citation>
    <scope>NUCLEOTIDE SEQUENCE [LARGE SCALE GENOMIC DNA]</scope>
    <source>
        <strain evidence="7">KT71</strain>
    </source>
</reference>
<dbReference type="eggNOG" id="COG0565">
    <property type="taxonomic scope" value="Bacteria"/>
</dbReference>
<dbReference type="SUPFAM" id="SSF75217">
    <property type="entry name" value="alpha/beta knot"/>
    <property type="match status" value="1"/>
</dbReference>
<comment type="catalytic activity">
    <reaction evidence="5">
        <text>cytidine(32) in tRNA + S-adenosyl-L-methionine = 2'-O-methylcytidine(32) in tRNA + S-adenosyl-L-homocysteine + H(+)</text>
        <dbReference type="Rhea" id="RHEA:42932"/>
        <dbReference type="Rhea" id="RHEA-COMP:10288"/>
        <dbReference type="Rhea" id="RHEA-COMP:10289"/>
        <dbReference type="ChEBI" id="CHEBI:15378"/>
        <dbReference type="ChEBI" id="CHEBI:57856"/>
        <dbReference type="ChEBI" id="CHEBI:59789"/>
        <dbReference type="ChEBI" id="CHEBI:74495"/>
        <dbReference type="ChEBI" id="CHEBI:82748"/>
        <dbReference type="EC" id="2.1.1.200"/>
    </reaction>
</comment>
<dbReference type="FunFam" id="3.40.1280.10:FF:000006">
    <property type="entry name" value="Uncharacterized tRNA/rRNA methyltransferase HI_0380"/>
    <property type="match status" value="1"/>
</dbReference>
<dbReference type="PANTHER" id="PTHR42786">
    <property type="entry name" value="TRNA/RRNA METHYLTRANSFERASE"/>
    <property type="match status" value="1"/>
</dbReference>
<keyword evidence="3 7" id="KW-0808">Transferase</keyword>
<evidence type="ECO:0000313" key="8">
    <source>
        <dbReference type="Proteomes" id="UP000019205"/>
    </source>
</evidence>
<evidence type="ECO:0000256" key="4">
    <source>
        <dbReference type="ARBA" id="ARBA00022691"/>
    </source>
</evidence>
<accession>A4A471</accession>
<dbReference type="STRING" id="314285.KT71_17531"/>
<comment type="subcellular location">
    <subcellularLocation>
        <location evidence="5">Cytoplasm</location>
    </subcellularLocation>
</comment>
<protein>
    <recommendedName>
        <fullName evidence="5">tRNA (cytidine/uridine-2'-O-)-methyltransferase TrmJ</fullName>
        <ecNumber evidence="5">2.1.1.200</ecNumber>
    </recommendedName>
    <alternativeName>
        <fullName evidence="5">tRNA (cytidine(32)/uridine(32)-2'-O)-methyltransferase</fullName>
    </alternativeName>
    <alternativeName>
        <fullName evidence="5">tRNA Cm32/Um32 methyltransferase</fullName>
    </alternativeName>
</protein>
<dbReference type="NCBIfam" id="TIGR00050">
    <property type="entry name" value="rRNA_methyl_1"/>
    <property type="match status" value="1"/>
</dbReference>
<dbReference type="PANTHER" id="PTHR42786:SF2">
    <property type="entry name" value="TRNA (CYTIDINE_URIDINE-2'-O-)-METHYLTRANSFERASE TRMJ"/>
    <property type="match status" value="1"/>
</dbReference>
<dbReference type="Pfam" id="PF00588">
    <property type="entry name" value="SpoU_methylase"/>
    <property type="match status" value="1"/>
</dbReference>
<comment type="similarity">
    <text evidence="1">Belongs to the class IV-like SAM-binding methyltransferase superfamily. RNA methyltransferase TrmH family.</text>
</comment>
<keyword evidence="8" id="KW-1185">Reference proteome</keyword>
<dbReference type="OrthoDB" id="9806346at2"/>
<dbReference type="InterPro" id="IPR004384">
    <property type="entry name" value="RNA_MeTrfase_TrmJ/LasT"/>
</dbReference>
<evidence type="ECO:0000256" key="5">
    <source>
        <dbReference type="RuleBase" id="RU362024"/>
    </source>
</evidence>
<dbReference type="InterPro" id="IPR001537">
    <property type="entry name" value="SpoU_MeTrfase"/>
</dbReference>
<dbReference type="InterPro" id="IPR029028">
    <property type="entry name" value="Alpha/beta_knot_MTases"/>
</dbReference>
<keyword evidence="4 5" id="KW-0949">S-adenosyl-L-methionine</keyword>
<dbReference type="HOGENOM" id="CLU_056931_0_1_6"/>
<reference evidence="7 8" key="2">
    <citation type="journal article" date="2009" name="PLoS ONE">
        <title>The photosynthetic apparatus and its regulation in the aerobic gammaproteobacterium Congregibacter litoralis gen. nov., sp. nov.</title>
        <authorList>
            <person name="Spring S."/>
            <person name="Lunsdorf H."/>
            <person name="Fuchs B.M."/>
            <person name="Tindall B.J."/>
        </authorList>
    </citation>
    <scope>NUCLEOTIDE SEQUENCE [LARGE SCALE GENOMIC DNA]</scope>
    <source>
        <strain evidence="7">KT71</strain>
    </source>
</reference>
<sequence length="254" mass="28364">MNPEHIRIVLVEPSHPGNIGAVARAMKTMGLGRLVLVAPEQFPHEEATWRAVWARDVLESAVVVDTLDEAIAECGFVVGTCARDQRLPWPVLDPRRSALEVSANSRRGEVAILFGREDNGLSNEELMRCNLHLAIPTSDAYSSLNLAMAVQIVCYELHMLANGDALPQTSNAEWDEPLASQENIERFYVHLEETLSQIGFLNPAAPRKLMPRLRRLYNRLGMDEMELNILRGILTETQKRCEPVDWSQQNGGGS</sequence>
<dbReference type="RefSeq" id="WP_008295950.1">
    <property type="nucleotide sequence ID" value="NZ_CM002299.1"/>
</dbReference>
<comment type="subunit">
    <text evidence="5">Homodimer.</text>
</comment>
<evidence type="ECO:0000256" key="1">
    <source>
        <dbReference type="ARBA" id="ARBA00007228"/>
    </source>
</evidence>
<dbReference type="GO" id="GO:0003723">
    <property type="term" value="F:RNA binding"/>
    <property type="evidence" value="ECO:0007669"/>
    <property type="project" value="InterPro"/>
</dbReference>
<dbReference type="GO" id="GO:0106339">
    <property type="term" value="F:tRNA (cytidine(32)-2'-O)-methyltransferase activity"/>
    <property type="evidence" value="ECO:0007669"/>
    <property type="project" value="RHEA"/>
</dbReference>
<dbReference type="EC" id="2.1.1.200" evidence="5"/>
<dbReference type="GO" id="GO:0002128">
    <property type="term" value="P:tRNA nucleoside ribose methylation"/>
    <property type="evidence" value="ECO:0007669"/>
    <property type="project" value="TreeGrafter"/>
</dbReference>
<comment type="function">
    <text evidence="5">Catalyzes the formation of 2'O-methylated cytidine (Cm32) or 2'O-methylated uridine (Um32) at position 32 in tRNA.</text>
</comment>
<keyword evidence="5" id="KW-0819">tRNA processing</keyword>
<dbReference type="GO" id="GO:0160206">
    <property type="term" value="F:tRNA (cytidine(32)/uridine(32)-2'-O)-methyltransferase activity"/>
    <property type="evidence" value="ECO:0007669"/>
    <property type="project" value="UniProtKB-EC"/>
</dbReference>
<dbReference type="Gene3D" id="1.10.8.590">
    <property type="match status" value="1"/>
</dbReference>
<evidence type="ECO:0000256" key="2">
    <source>
        <dbReference type="ARBA" id="ARBA00022603"/>
    </source>
</evidence>
<proteinExistence type="inferred from homology"/>
<gene>
    <name evidence="5" type="primary">trmJ</name>
    <name evidence="7" type="ORF">KT71_17531</name>
</gene>
<dbReference type="GO" id="GO:0005829">
    <property type="term" value="C:cytosol"/>
    <property type="evidence" value="ECO:0007669"/>
    <property type="project" value="TreeGrafter"/>
</dbReference>
<dbReference type="EMBL" id="AAOA02000001">
    <property type="protein sequence ID" value="EAQ99494.1"/>
    <property type="molecule type" value="Genomic_DNA"/>
</dbReference>
<dbReference type="CDD" id="cd18093">
    <property type="entry name" value="SpoU-like_TrmJ"/>
    <property type="match status" value="1"/>
</dbReference>
<evidence type="ECO:0000259" key="6">
    <source>
        <dbReference type="Pfam" id="PF00588"/>
    </source>
</evidence>
<dbReference type="InterPro" id="IPR029026">
    <property type="entry name" value="tRNA_m1G_MTases_N"/>
</dbReference>
<dbReference type="Proteomes" id="UP000019205">
    <property type="component" value="Chromosome"/>
</dbReference>
<name>A4A471_9GAMM</name>
<comment type="catalytic activity">
    <reaction evidence="5">
        <text>uridine(32) in tRNA + S-adenosyl-L-methionine = 2'-O-methyluridine(32) in tRNA + S-adenosyl-L-homocysteine + H(+)</text>
        <dbReference type="Rhea" id="RHEA:42936"/>
        <dbReference type="Rhea" id="RHEA-COMP:10107"/>
        <dbReference type="Rhea" id="RHEA-COMP:10290"/>
        <dbReference type="ChEBI" id="CHEBI:15378"/>
        <dbReference type="ChEBI" id="CHEBI:57856"/>
        <dbReference type="ChEBI" id="CHEBI:59789"/>
        <dbReference type="ChEBI" id="CHEBI:65315"/>
        <dbReference type="ChEBI" id="CHEBI:74478"/>
        <dbReference type="EC" id="2.1.1.200"/>
    </reaction>
</comment>
<evidence type="ECO:0000256" key="3">
    <source>
        <dbReference type="ARBA" id="ARBA00022679"/>
    </source>
</evidence>
<evidence type="ECO:0000313" key="7">
    <source>
        <dbReference type="EMBL" id="EAQ99494.1"/>
    </source>
</evidence>
<feature type="domain" description="tRNA/rRNA methyltransferase SpoU type" evidence="6">
    <location>
        <begin position="6"/>
        <end position="155"/>
    </location>
</feature>
<dbReference type="Gene3D" id="3.40.1280.10">
    <property type="match status" value="1"/>
</dbReference>
<dbReference type="PIRSF" id="PIRSF004808">
    <property type="entry name" value="LasT"/>
    <property type="match status" value="1"/>
</dbReference>
<dbReference type="AlphaFoldDB" id="A4A471"/>
<organism evidence="7 8">
    <name type="scientific">Congregibacter litoralis KT71</name>
    <dbReference type="NCBI Taxonomy" id="314285"/>
    <lineage>
        <taxon>Bacteria</taxon>
        <taxon>Pseudomonadati</taxon>
        <taxon>Pseudomonadota</taxon>
        <taxon>Gammaproteobacteria</taxon>
        <taxon>Cellvibrionales</taxon>
        <taxon>Halieaceae</taxon>
        <taxon>Congregibacter</taxon>
    </lineage>
</organism>
<comment type="caution">
    <text evidence="7">The sequence shown here is derived from an EMBL/GenBank/DDBJ whole genome shotgun (WGS) entry which is preliminary data.</text>
</comment>
<keyword evidence="5" id="KW-0963">Cytoplasm</keyword>